<gene>
    <name evidence="7" type="ORF">CT510_05765</name>
</gene>
<dbReference type="GO" id="GO:0032259">
    <property type="term" value="P:methylation"/>
    <property type="evidence" value="ECO:0007669"/>
    <property type="project" value="UniProtKB-KW"/>
</dbReference>
<sequence>MLEYKIPPLAFNGNKKNMLKPYREALEDMRCYITKETIFYDVFGGSGFLAHETKRQFQNNEVIWNDYDDFQSRLDMLEKTEALRLKLVQIMRKYTFDRSATLKQEVKEQIIELLKNEGEFDYIQLSTWLRFSGSYASSCEDFFKAKEFYNKLNYNKPLNKKDYLKGVIRVQKDYKELIKEAKERGNFFFILDPPYIQTSKAHYSNFFGIAEFLELIASIKMPFIFFSSAKSEILPFIDFCKNAENLQNLQNLQNLHYKKANLNRCLADKDNSDFIFYEQTGLFSGIRAE</sequence>
<evidence type="ECO:0000313" key="8">
    <source>
        <dbReference type="Proteomes" id="UP000535305"/>
    </source>
</evidence>
<evidence type="ECO:0000313" key="7">
    <source>
        <dbReference type="EMBL" id="EAJ1622164.1"/>
    </source>
</evidence>
<dbReference type="InterPro" id="IPR012327">
    <property type="entry name" value="MeTrfase_D12"/>
</dbReference>
<accession>A0A7U8B3X1</accession>
<proteinExistence type="inferred from homology"/>
<dbReference type="EMBL" id="AABVLA010000021">
    <property type="protein sequence ID" value="EAJ1622164.1"/>
    <property type="molecule type" value="Genomic_DNA"/>
</dbReference>
<keyword evidence="8" id="KW-1185">Reference proteome</keyword>
<protein>
    <recommendedName>
        <fullName evidence="2">site-specific DNA-methyltransferase (adenine-specific)</fullName>
        <ecNumber evidence="2">2.1.1.72</ecNumber>
    </recommendedName>
</protein>
<evidence type="ECO:0000256" key="1">
    <source>
        <dbReference type="ARBA" id="ARBA00006594"/>
    </source>
</evidence>
<dbReference type="AlphaFoldDB" id="A0A7U8B3X1"/>
<evidence type="ECO:0000256" key="4">
    <source>
        <dbReference type="ARBA" id="ARBA00022679"/>
    </source>
</evidence>
<organism evidence="7 8">
    <name type="scientific">Campylobacter upsaliensis</name>
    <dbReference type="NCBI Taxonomy" id="28080"/>
    <lineage>
        <taxon>Bacteria</taxon>
        <taxon>Pseudomonadati</taxon>
        <taxon>Campylobacterota</taxon>
        <taxon>Epsilonproteobacteria</taxon>
        <taxon>Campylobacterales</taxon>
        <taxon>Campylobacteraceae</taxon>
        <taxon>Campylobacter</taxon>
    </lineage>
</organism>
<dbReference type="SUPFAM" id="SSF53335">
    <property type="entry name" value="S-adenosyl-L-methionine-dependent methyltransferases"/>
    <property type="match status" value="1"/>
</dbReference>
<dbReference type="EC" id="2.1.1.72" evidence="2"/>
<dbReference type="InterPro" id="IPR029063">
    <property type="entry name" value="SAM-dependent_MTases_sf"/>
</dbReference>
<evidence type="ECO:0000256" key="3">
    <source>
        <dbReference type="ARBA" id="ARBA00022603"/>
    </source>
</evidence>
<evidence type="ECO:0000256" key="2">
    <source>
        <dbReference type="ARBA" id="ARBA00011900"/>
    </source>
</evidence>
<dbReference type="InterPro" id="IPR023095">
    <property type="entry name" value="Ade_MeTrfase_dom_2"/>
</dbReference>
<keyword evidence="3" id="KW-0489">Methyltransferase</keyword>
<dbReference type="GO" id="GO:0009007">
    <property type="term" value="F:site-specific DNA-methyltransferase (adenine-specific) activity"/>
    <property type="evidence" value="ECO:0007669"/>
    <property type="project" value="UniProtKB-EC"/>
</dbReference>
<comment type="similarity">
    <text evidence="1">Belongs to the N(4)/N(6)-methyltransferase family.</text>
</comment>
<keyword evidence="4" id="KW-0808">Transferase</keyword>
<comment type="caution">
    <text evidence="7">The sequence shown here is derived from an EMBL/GenBank/DDBJ whole genome shotgun (WGS) entry which is preliminary data.</text>
</comment>
<comment type="catalytic activity">
    <reaction evidence="6">
        <text>a 2'-deoxyadenosine in DNA + S-adenosyl-L-methionine = an N(6)-methyl-2'-deoxyadenosine in DNA + S-adenosyl-L-homocysteine + H(+)</text>
        <dbReference type="Rhea" id="RHEA:15197"/>
        <dbReference type="Rhea" id="RHEA-COMP:12418"/>
        <dbReference type="Rhea" id="RHEA-COMP:12419"/>
        <dbReference type="ChEBI" id="CHEBI:15378"/>
        <dbReference type="ChEBI" id="CHEBI:57856"/>
        <dbReference type="ChEBI" id="CHEBI:59789"/>
        <dbReference type="ChEBI" id="CHEBI:90615"/>
        <dbReference type="ChEBI" id="CHEBI:90616"/>
        <dbReference type="EC" id="2.1.1.72"/>
    </reaction>
</comment>
<dbReference type="Pfam" id="PF02086">
    <property type="entry name" value="MethyltransfD12"/>
    <property type="match status" value="1"/>
</dbReference>
<dbReference type="Gene3D" id="3.40.50.150">
    <property type="entry name" value="Vaccinia Virus protein VP39"/>
    <property type="match status" value="1"/>
</dbReference>
<name>A0A7U8B3X1_CAMUP</name>
<keyword evidence="5" id="KW-0949">S-adenosyl-L-methionine</keyword>
<evidence type="ECO:0000256" key="5">
    <source>
        <dbReference type="ARBA" id="ARBA00022691"/>
    </source>
</evidence>
<reference evidence="7 8" key="1">
    <citation type="submission" date="2018-06" db="EMBL/GenBank/DDBJ databases">
        <authorList>
            <consortium name="PulseNet: The National Subtyping Network for Foodborne Disease Surveillance"/>
            <person name="Tarr C.L."/>
            <person name="Trees E."/>
            <person name="Katz L.S."/>
            <person name="Carleton-Romer H.A."/>
            <person name="Stroika S."/>
            <person name="Kucerova Z."/>
            <person name="Roache K.F."/>
            <person name="Sabol A.L."/>
            <person name="Besser J."/>
            <person name="Gerner-Smidt P."/>
        </authorList>
    </citation>
    <scope>NUCLEOTIDE SEQUENCE [LARGE SCALE GENOMIC DNA]</scope>
    <source>
        <strain evidence="7 8">PNUSAC003104</strain>
    </source>
</reference>
<dbReference type="Gene3D" id="1.10.1020.10">
    <property type="entry name" value="Adenine-specific Methyltransferase, Domain 2"/>
    <property type="match status" value="1"/>
</dbReference>
<dbReference type="Proteomes" id="UP000535305">
    <property type="component" value="Unassembled WGS sequence"/>
</dbReference>
<dbReference type="GO" id="GO:0009307">
    <property type="term" value="P:DNA restriction-modification system"/>
    <property type="evidence" value="ECO:0007669"/>
    <property type="project" value="InterPro"/>
</dbReference>
<evidence type="ECO:0000256" key="6">
    <source>
        <dbReference type="ARBA" id="ARBA00047942"/>
    </source>
</evidence>